<dbReference type="Pfam" id="PF05222">
    <property type="entry name" value="AlaDh_PNT_N"/>
    <property type="match status" value="1"/>
</dbReference>
<dbReference type="PANTHER" id="PTHR10160:SF19">
    <property type="entry name" value="PROTON-TRANSLOCATING NAD(P)(+) TRANSHYDROGENASE"/>
    <property type="match status" value="1"/>
</dbReference>
<dbReference type="EMBL" id="BAAALF010000010">
    <property type="protein sequence ID" value="GAA1222242.1"/>
    <property type="molecule type" value="Genomic_DNA"/>
</dbReference>
<evidence type="ECO:0000256" key="8">
    <source>
        <dbReference type="ARBA" id="ARBA00048202"/>
    </source>
</evidence>
<accession>A0ABN1VT26</accession>
<dbReference type="Pfam" id="PF01262">
    <property type="entry name" value="AlaDh_PNT_C"/>
    <property type="match status" value="1"/>
</dbReference>
<evidence type="ECO:0000256" key="1">
    <source>
        <dbReference type="ARBA" id="ARBA00003943"/>
    </source>
</evidence>
<name>A0ABN1VT26_9ACTN</name>
<keyword evidence="12" id="KW-1185">Reference proteome</keyword>
<dbReference type="Gene3D" id="3.40.50.720">
    <property type="entry name" value="NAD(P)-binding Rossmann-like Domain"/>
    <property type="match status" value="2"/>
</dbReference>
<dbReference type="InterPro" id="IPR007698">
    <property type="entry name" value="AlaDH/PNT_NAD(H)-bd"/>
</dbReference>
<evidence type="ECO:0000313" key="11">
    <source>
        <dbReference type="EMBL" id="GAA1222242.1"/>
    </source>
</evidence>
<keyword evidence="7" id="KW-0520">NAD</keyword>
<keyword evidence="6" id="KW-1278">Translocase</keyword>
<dbReference type="Proteomes" id="UP001500037">
    <property type="component" value="Unassembled WGS sequence"/>
</dbReference>
<feature type="domain" description="Alanine dehydrogenase/pyridine nucleotide transhydrogenase N-terminal" evidence="10">
    <location>
        <begin position="7"/>
        <end position="142"/>
    </location>
</feature>
<dbReference type="PROSITE" id="PS00837">
    <property type="entry name" value="ALADH_PNT_2"/>
    <property type="match status" value="1"/>
</dbReference>
<evidence type="ECO:0000256" key="6">
    <source>
        <dbReference type="ARBA" id="ARBA00022967"/>
    </source>
</evidence>
<dbReference type="SUPFAM" id="SSF51735">
    <property type="entry name" value="NAD(P)-binding Rossmann-fold domains"/>
    <property type="match status" value="1"/>
</dbReference>
<gene>
    <name evidence="11" type="ORF">GCM10009665_10580</name>
</gene>
<comment type="function">
    <text evidence="1">The transhydrogenation between NADH and NADP is coupled to respiration and ATP hydrolysis and functions as a proton pump across the membrane.</text>
</comment>
<dbReference type="PANTHER" id="PTHR10160">
    <property type="entry name" value="NAD(P) TRANSHYDROGENASE"/>
    <property type="match status" value="1"/>
</dbReference>
<organism evidence="11 12">
    <name type="scientific">Kitasatospora nipponensis</name>
    <dbReference type="NCBI Taxonomy" id="258049"/>
    <lineage>
        <taxon>Bacteria</taxon>
        <taxon>Bacillati</taxon>
        <taxon>Actinomycetota</taxon>
        <taxon>Actinomycetes</taxon>
        <taxon>Kitasatosporales</taxon>
        <taxon>Streptomycetaceae</taxon>
        <taxon>Kitasatospora</taxon>
    </lineage>
</organism>
<protein>
    <recommendedName>
        <fullName evidence="3">proton-translocating NAD(P)(+) transhydrogenase</fullName>
        <ecNumber evidence="3">7.1.1.1</ecNumber>
    </recommendedName>
</protein>
<dbReference type="InterPro" id="IPR036291">
    <property type="entry name" value="NAD(P)-bd_dom_sf"/>
</dbReference>
<dbReference type="SMART" id="SM01002">
    <property type="entry name" value="AlaDh_PNT_C"/>
    <property type="match status" value="1"/>
</dbReference>
<proteinExistence type="inferred from homology"/>
<sequence length="391" mass="40498">MTALTLGVLRETAPGERRVALVPDLVHTVDALGIAVLVERGAGAGALFHDESYAEAGADVVPRAEILRHADLLAGVRVPLLGPSHRFRPGQLLIAMLQPTLIPFQIRQWADQGVTAVGLDLVPDGLGAGHPVDALTSQARVSGYRAVLLAAERTRRCLPPWGSSEATFEPVRALVVGAGPAGLQAVDTACRLGALVHAHELRRRARQDATELGAALLDLPGLRPVDDGAALARTLDSELAELRQGLADSLPRFDIVIAALDPPGRPVPVLLTTKAVQAMRPGSVVVDLAVGSADSPGGNVECAEPDTLTLVGDAVTVIGAGNLPAQVPVTASTAYAHNVTALLRHLKRGGPLTIDLSDPVQAAVVATHHGSVLHEPTKRLLLEATAAAGTP</sequence>
<comment type="similarity">
    <text evidence="2">Belongs to the AlaDH/PNT family.</text>
</comment>
<evidence type="ECO:0000256" key="4">
    <source>
        <dbReference type="ARBA" id="ARBA00022741"/>
    </source>
</evidence>
<evidence type="ECO:0000313" key="12">
    <source>
        <dbReference type="Proteomes" id="UP001500037"/>
    </source>
</evidence>
<evidence type="ECO:0000256" key="5">
    <source>
        <dbReference type="ARBA" id="ARBA00022857"/>
    </source>
</evidence>
<evidence type="ECO:0000256" key="7">
    <source>
        <dbReference type="ARBA" id="ARBA00023027"/>
    </source>
</evidence>
<comment type="catalytic activity">
    <reaction evidence="8">
        <text>NAD(+) + NADPH + H(+)(in) = NADH + NADP(+) + H(+)(out)</text>
        <dbReference type="Rhea" id="RHEA:47992"/>
        <dbReference type="ChEBI" id="CHEBI:15378"/>
        <dbReference type="ChEBI" id="CHEBI:57540"/>
        <dbReference type="ChEBI" id="CHEBI:57783"/>
        <dbReference type="ChEBI" id="CHEBI:57945"/>
        <dbReference type="ChEBI" id="CHEBI:58349"/>
        <dbReference type="EC" id="7.1.1.1"/>
    </reaction>
</comment>
<keyword evidence="5" id="KW-0521">NADP</keyword>
<evidence type="ECO:0000256" key="3">
    <source>
        <dbReference type="ARBA" id="ARBA00012943"/>
    </source>
</evidence>
<dbReference type="EC" id="7.1.1.1" evidence="3"/>
<feature type="domain" description="Alanine dehydrogenase/pyridine nucleotide transhydrogenase NAD(H)-binding" evidence="9">
    <location>
        <begin position="151"/>
        <end position="319"/>
    </location>
</feature>
<evidence type="ECO:0000259" key="9">
    <source>
        <dbReference type="SMART" id="SM01002"/>
    </source>
</evidence>
<reference evidence="11 12" key="1">
    <citation type="journal article" date="2019" name="Int. J. Syst. Evol. Microbiol.">
        <title>The Global Catalogue of Microorganisms (GCM) 10K type strain sequencing project: providing services to taxonomists for standard genome sequencing and annotation.</title>
        <authorList>
            <consortium name="The Broad Institute Genomics Platform"/>
            <consortium name="The Broad Institute Genome Sequencing Center for Infectious Disease"/>
            <person name="Wu L."/>
            <person name="Ma J."/>
        </authorList>
    </citation>
    <scope>NUCLEOTIDE SEQUENCE [LARGE SCALE GENOMIC DNA]</scope>
    <source>
        <strain evidence="11 12">JCM 13004</strain>
    </source>
</reference>
<dbReference type="SUPFAM" id="SSF52283">
    <property type="entry name" value="Formate/glycerate dehydrogenase catalytic domain-like"/>
    <property type="match status" value="1"/>
</dbReference>
<dbReference type="RefSeq" id="WP_344439740.1">
    <property type="nucleotide sequence ID" value="NZ_BAAALF010000010.1"/>
</dbReference>
<dbReference type="InterPro" id="IPR008143">
    <property type="entry name" value="Ala_DH/PNT_CS2"/>
</dbReference>
<comment type="caution">
    <text evidence="11">The sequence shown here is derived from an EMBL/GenBank/DDBJ whole genome shotgun (WGS) entry which is preliminary data.</text>
</comment>
<evidence type="ECO:0000256" key="2">
    <source>
        <dbReference type="ARBA" id="ARBA00005689"/>
    </source>
</evidence>
<dbReference type="SMART" id="SM01003">
    <property type="entry name" value="AlaDh_PNT_N"/>
    <property type="match status" value="1"/>
</dbReference>
<dbReference type="InterPro" id="IPR007886">
    <property type="entry name" value="AlaDH/PNT_N"/>
</dbReference>
<evidence type="ECO:0000259" key="10">
    <source>
        <dbReference type="SMART" id="SM01003"/>
    </source>
</evidence>
<keyword evidence="4" id="KW-0547">Nucleotide-binding</keyword>